<evidence type="ECO:0000313" key="1">
    <source>
        <dbReference type="EMBL" id="RNL77673.1"/>
    </source>
</evidence>
<reference evidence="1 2" key="1">
    <citation type="submission" date="2018-11" db="EMBL/GenBank/DDBJ databases">
        <authorList>
            <person name="Li F."/>
        </authorList>
    </citation>
    <scope>NUCLEOTIDE SEQUENCE [LARGE SCALE GENOMIC DNA]</scope>
    <source>
        <strain evidence="1 2">KIS18-7</strain>
    </source>
</reference>
<protein>
    <submittedName>
        <fullName evidence="1">Uncharacterized protein</fullName>
    </submittedName>
</protein>
<dbReference type="RefSeq" id="WP_123235258.1">
    <property type="nucleotide sequence ID" value="NZ_RJSG01000003.1"/>
</dbReference>
<name>A0A3N0DQQ2_9ACTN</name>
<sequence length="276" mass="27759">MHLLDAPLARRVQGAFCALAVTAGLMFVPSLAGTANATDLPPAPMSCSAAKALWKKSGHLQNQARLDALKAAKRLAKATATHQGAKTRAALKASAVKAAKHYRSLVAATKVRHTKMGEICSAENSAAKAFGAGKKLALLAVANGLDLSAINTDQLTALLEDLLPGVTDHLTDGQLTALLNGFNAASALSPTDVLALFGGLFSTDQVTAILGGLASPEVLTSLVNSLVGQLSGMGGGLPIPGGLDLSAILETVTGILGSDGGLSTLCGLVPIPVLCG</sequence>
<dbReference type="AlphaFoldDB" id="A0A3N0DQQ2"/>
<evidence type="ECO:0000313" key="2">
    <source>
        <dbReference type="Proteomes" id="UP000277094"/>
    </source>
</evidence>
<organism evidence="1 2">
    <name type="scientific">Nocardioides marmorisolisilvae</name>
    <dbReference type="NCBI Taxonomy" id="1542737"/>
    <lineage>
        <taxon>Bacteria</taxon>
        <taxon>Bacillati</taxon>
        <taxon>Actinomycetota</taxon>
        <taxon>Actinomycetes</taxon>
        <taxon>Propionibacteriales</taxon>
        <taxon>Nocardioidaceae</taxon>
        <taxon>Nocardioides</taxon>
    </lineage>
</organism>
<dbReference type="Proteomes" id="UP000277094">
    <property type="component" value="Unassembled WGS sequence"/>
</dbReference>
<comment type="caution">
    <text evidence="1">The sequence shown here is derived from an EMBL/GenBank/DDBJ whole genome shotgun (WGS) entry which is preliminary data.</text>
</comment>
<dbReference type="EMBL" id="RJSG01000003">
    <property type="protein sequence ID" value="RNL77673.1"/>
    <property type="molecule type" value="Genomic_DNA"/>
</dbReference>
<dbReference type="OrthoDB" id="9997824at2"/>
<accession>A0A3N0DQQ2</accession>
<keyword evidence="2" id="KW-1185">Reference proteome</keyword>
<proteinExistence type="predicted"/>
<gene>
    <name evidence="1" type="ORF">EFL95_16845</name>
</gene>